<dbReference type="Proteomes" id="UP000068137">
    <property type="component" value="Chromosome"/>
</dbReference>
<feature type="transmembrane region" description="Helical" evidence="5">
    <location>
        <begin position="156"/>
        <end position="177"/>
    </location>
</feature>
<dbReference type="InterPro" id="IPR020846">
    <property type="entry name" value="MFS_dom"/>
</dbReference>
<keyword evidence="10" id="KW-1185">Reference proteome</keyword>
<evidence type="ECO:0000256" key="1">
    <source>
        <dbReference type="ARBA" id="ARBA00004651"/>
    </source>
</evidence>
<dbReference type="GO" id="GO:0005886">
    <property type="term" value="C:plasma membrane"/>
    <property type="evidence" value="ECO:0007669"/>
    <property type="project" value="UniProtKB-SubCell"/>
</dbReference>
<dbReference type="Pfam" id="PF07690">
    <property type="entry name" value="MFS_1"/>
    <property type="match status" value="1"/>
</dbReference>
<reference evidence="7" key="2">
    <citation type="journal article" date="2016" name="Int. J. Syst. Evol. Microbiol.">
        <title>Lawsonella clevelandensis gen. nov., sp. nov., a new member of the suborder Corynebacterineae isolated from human abscesses.</title>
        <authorList>
            <person name="Bell M.E."/>
            <person name="Bernard K.A."/>
            <person name="Harrington S.M."/>
            <person name="Patel N.B."/>
            <person name="Tucker T.A."/>
            <person name="Metcalfe M.G."/>
            <person name="McQuiston J.R."/>
        </authorList>
    </citation>
    <scope>NUCLEOTIDE SEQUENCE</scope>
    <source>
        <strain evidence="7">X1698</strain>
    </source>
</reference>
<feature type="domain" description="Major facilitator superfamily (MFS) profile" evidence="6">
    <location>
        <begin position="1"/>
        <end position="421"/>
    </location>
</feature>
<comment type="subcellular location">
    <subcellularLocation>
        <location evidence="1">Cell membrane</location>
        <topology evidence="1">Multi-pass membrane protein</topology>
    </subcellularLocation>
</comment>
<dbReference type="Gene3D" id="1.20.1250.20">
    <property type="entry name" value="MFS general substrate transporter like domains"/>
    <property type="match status" value="2"/>
</dbReference>
<evidence type="ECO:0000313" key="9">
    <source>
        <dbReference type="Proteomes" id="UP000068137"/>
    </source>
</evidence>
<evidence type="ECO:0000256" key="3">
    <source>
        <dbReference type="ARBA" id="ARBA00022989"/>
    </source>
</evidence>
<keyword evidence="3 5" id="KW-1133">Transmembrane helix</keyword>
<feature type="transmembrane region" description="Helical" evidence="5">
    <location>
        <begin position="278"/>
        <end position="298"/>
    </location>
</feature>
<feature type="transmembrane region" description="Helical" evidence="5">
    <location>
        <begin position="116"/>
        <end position="135"/>
    </location>
</feature>
<dbReference type="EMBL" id="CP012390">
    <property type="protein sequence ID" value="ALE18536.1"/>
    <property type="molecule type" value="Genomic_DNA"/>
</dbReference>
<proteinExistence type="predicted"/>
<dbReference type="InterPro" id="IPR036259">
    <property type="entry name" value="MFS_trans_sf"/>
</dbReference>
<feature type="transmembrane region" description="Helical" evidence="5">
    <location>
        <begin position="310"/>
        <end position="328"/>
    </location>
</feature>
<feature type="transmembrane region" description="Helical" evidence="5">
    <location>
        <begin position="243"/>
        <end position="266"/>
    </location>
</feature>
<accession>A0A0M4MYX8</accession>
<keyword evidence="2 5" id="KW-0812">Transmembrane</keyword>
<dbReference type="EMBL" id="LR584267">
    <property type="protein sequence ID" value="VHN99794.1"/>
    <property type="molecule type" value="Genomic_DNA"/>
</dbReference>
<dbReference type="Proteomes" id="UP000324288">
    <property type="component" value="Chromosome"/>
</dbReference>
<dbReference type="RefSeq" id="WP_053961432.1">
    <property type="nucleotide sequence ID" value="NZ_CP012390.1"/>
</dbReference>
<dbReference type="SUPFAM" id="SSF103473">
    <property type="entry name" value="MFS general substrate transporter"/>
    <property type="match status" value="1"/>
</dbReference>
<dbReference type="GO" id="GO:0022857">
    <property type="term" value="F:transmembrane transporter activity"/>
    <property type="evidence" value="ECO:0007669"/>
    <property type="project" value="InterPro"/>
</dbReference>
<dbReference type="PANTHER" id="PTHR23514">
    <property type="entry name" value="BYPASS OF STOP CODON PROTEIN 6"/>
    <property type="match status" value="1"/>
</dbReference>
<dbReference type="OrthoDB" id="151222at2"/>
<evidence type="ECO:0000256" key="4">
    <source>
        <dbReference type="ARBA" id="ARBA00023136"/>
    </source>
</evidence>
<dbReference type="InterPro" id="IPR051788">
    <property type="entry name" value="MFS_Transporter"/>
</dbReference>
<dbReference type="PANTHER" id="PTHR23514:SF13">
    <property type="entry name" value="INNER MEMBRANE PROTEIN YBJJ"/>
    <property type="match status" value="1"/>
</dbReference>
<feature type="transmembrane region" description="Helical" evidence="5">
    <location>
        <begin position="197"/>
        <end position="215"/>
    </location>
</feature>
<evidence type="ECO:0000313" key="10">
    <source>
        <dbReference type="Proteomes" id="UP000324288"/>
    </source>
</evidence>
<dbReference type="AlphaFoldDB" id="A0A0M4MYX8"/>
<feature type="transmembrane region" description="Helical" evidence="5">
    <location>
        <begin position="29"/>
        <end position="53"/>
    </location>
</feature>
<feature type="transmembrane region" description="Helical" evidence="5">
    <location>
        <begin position="372"/>
        <end position="391"/>
    </location>
</feature>
<sequence length="443" mass="47057">MSLFTKNADPLALSTITPELKKARAADSAAFAIQAMLLVALLTSLPSLMPLLGISASKIALVVLALSAFSAVGSVVITIVASKTSSAFAIRVALALLILASFGLTFGPASPGNSKLPVFIICAIFYGFAVGALDATTNMQAVAIQRRYGRVILNSFHAVWSAGAIVGSLVVSLGQWVAGKMGFGPTADGDPYLYQRYMWTMVTLILLLTIVIFIISPKMLKYGHEEDETSAEVKKKFHPPMKIFAALCAAMVFFYTIDFGIQNWSAVFLTDTEHADKAIAPLGLSCYMVLGMIARIVADRLARRFGESKTLFVASIISLIGMVIVLLAKSPIVAVVGFAIVGCGVPITAPLCFSTAGYLVPMEQLDEAIGRLNLFNYIGTLLGGGVVGLISQGDMKVAMLFPLVMCVALVCLSPFFRRPTDLEAVEEGDTVDVGGITFTDVLK</sequence>
<evidence type="ECO:0000256" key="2">
    <source>
        <dbReference type="ARBA" id="ARBA00022692"/>
    </source>
</evidence>
<keyword evidence="4 5" id="KW-0472">Membrane</keyword>
<feature type="transmembrane region" description="Helical" evidence="5">
    <location>
        <begin position="334"/>
        <end position="360"/>
    </location>
</feature>
<dbReference type="InterPro" id="IPR011701">
    <property type="entry name" value="MFS"/>
</dbReference>
<protein>
    <recommendedName>
        <fullName evidence="6">Major facilitator superfamily (MFS) profile domain-containing protein</fullName>
    </recommendedName>
</protein>
<feature type="transmembrane region" description="Helical" evidence="5">
    <location>
        <begin position="88"/>
        <end position="110"/>
    </location>
</feature>
<evidence type="ECO:0000259" key="6">
    <source>
        <dbReference type="PROSITE" id="PS50850"/>
    </source>
</evidence>
<name>A0A0M4MYX8_9ACTN</name>
<evidence type="ECO:0000256" key="5">
    <source>
        <dbReference type="SAM" id="Phobius"/>
    </source>
</evidence>
<feature type="transmembrane region" description="Helical" evidence="5">
    <location>
        <begin position="59"/>
        <end position="81"/>
    </location>
</feature>
<reference evidence="7 9" key="1">
    <citation type="journal article" date="2015" name="Genome Announc.">
        <title>Complete Genome Sequences for Two Strains of a Novel Fastidious, Partially Acid-Fast, Gram-Positive Corynebacterineae Bacterium, Derived from Human Clinical Samples.</title>
        <authorList>
            <person name="Nicholson A.C."/>
            <person name="Bell M."/>
            <person name="Humrighouse B.W."/>
            <person name="McQuiston J.R."/>
        </authorList>
    </citation>
    <scope>NUCLEOTIDE SEQUENCE [LARGE SCALE GENOMIC DNA]</scope>
    <source>
        <strain evidence="7 9">X1698</strain>
    </source>
</reference>
<reference evidence="8 10" key="3">
    <citation type="submission" date="2019-04" db="EMBL/GenBank/DDBJ databases">
        <authorList>
            <person name="Seth-Smith MB H."/>
            <person name="Seth-Smith H."/>
        </authorList>
    </citation>
    <scope>NUCLEOTIDE SEQUENCE [LARGE SCALE GENOMIC DNA]</scope>
    <source>
        <strain evidence="8">USB-603019</strain>
    </source>
</reference>
<dbReference type="KEGG" id="cbq:AL705_01025"/>
<evidence type="ECO:0000313" key="8">
    <source>
        <dbReference type="EMBL" id="VHN99794.1"/>
    </source>
</evidence>
<organism evidence="7 9">
    <name type="scientific">Lawsonella clevelandensis</name>
    <dbReference type="NCBI Taxonomy" id="1528099"/>
    <lineage>
        <taxon>Bacteria</taxon>
        <taxon>Bacillati</taxon>
        <taxon>Actinomycetota</taxon>
        <taxon>Actinomycetes</taxon>
        <taxon>Mycobacteriales</taxon>
        <taxon>Lawsonellaceae</taxon>
        <taxon>Lawsonella</taxon>
    </lineage>
</organism>
<evidence type="ECO:0000313" key="7">
    <source>
        <dbReference type="EMBL" id="ALE18536.1"/>
    </source>
</evidence>
<feature type="transmembrane region" description="Helical" evidence="5">
    <location>
        <begin position="397"/>
        <end position="416"/>
    </location>
</feature>
<gene>
    <name evidence="7" type="ORF">AL705_01025</name>
    <name evidence="8" type="ORF">LC603019_00213</name>
</gene>
<dbReference type="PROSITE" id="PS50850">
    <property type="entry name" value="MFS"/>
    <property type="match status" value="1"/>
</dbReference>